<feature type="transmembrane region" description="Helical" evidence="6">
    <location>
        <begin position="816"/>
        <end position="834"/>
    </location>
</feature>
<dbReference type="RefSeq" id="WP_254169986.1">
    <property type="nucleotide sequence ID" value="NZ_JAHESF010000064.1"/>
</dbReference>
<evidence type="ECO:0000256" key="5">
    <source>
        <dbReference type="ARBA" id="ARBA00023136"/>
    </source>
</evidence>
<feature type="transmembrane region" description="Helical" evidence="6">
    <location>
        <begin position="764"/>
        <end position="786"/>
    </location>
</feature>
<evidence type="ECO:0000256" key="6">
    <source>
        <dbReference type="SAM" id="Phobius"/>
    </source>
</evidence>
<organism evidence="9 10">
    <name type="scientific">Chryseosolibacter histidini</name>
    <dbReference type="NCBI Taxonomy" id="2782349"/>
    <lineage>
        <taxon>Bacteria</taxon>
        <taxon>Pseudomonadati</taxon>
        <taxon>Bacteroidota</taxon>
        <taxon>Cytophagia</taxon>
        <taxon>Cytophagales</taxon>
        <taxon>Chryseotaleaceae</taxon>
        <taxon>Chryseosolibacter</taxon>
    </lineage>
</organism>
<keyword evidence="4 6" id="KW-1133">Transmembrane helix</keyword>
<evidence type="ECO:0000256" key="3">
    <source>
        <dbReference type="ARBA" id="ARBA00022692"/>
    </source>
</evidence>
<protein>
    <submittedName>
        <fullName evidence="9">ABC transporter permease</fullName>
    </submittedName>
</protein>
<feature type="transmembrane region" description="Helical" evidence="6">
    <location>
        <begin position="468"/>
        <end position="490"/>
    </location>
</feature>
<feature type="transmembrane region" description="Helical" evidence="6">
    <location>
        <begin position="423"/>
        <end position="448"/>
    </location>
</feature>
<dbReference type="PANTHER" id="PTHR30572">
    <property type="entry name" value="MEMBRANE COMPONENT OF TRANSPORTER-RELATED"/>
    <property type="match status" value="1"/>
</dbReference>
<feature type="transmembrane region" description="Helical" evidence="6">
    <location>
        <begin position="51"/>
        <end position="70"/>
    </location>
</feature>
<accession>A0AAP2GRL3</accession>
<evidence type="ECO:0000259" key="8">
    <source>
        <dbReference type="Pfam" id="PF12704"/>
    </source>
</evidence>
<reference evidence="9 10" key="1">
    <citation type="submission" date="2021-05" db="EMBL/GenBank/DDBJ databases">
        <title>A Polyphasic approach of four new species of the genus Ohtaekwangia: Ohtaekwangia histidinii sp. nov., Ohtaekwangia cretensis sp. nov., Ohtaekwangia indiensis sp. nov., Ohtaekwangia reichenbachii sp. nov. from diverse environment.</title>
        <authorList>
            <person name="Octaviana S."/>
        </authorList>
    </citation>
    <scope>NUCLEOTIDE SEQUENCE [LARGE SCALE GENOMIC DNA]</scope>
    <source>
        <strain evidence="9 10">PWU4</strain>
    </source>
</reference>
<keyword evidence="2" id="KW-1003">Cell membrane</keyword>
<dbReference type="Pfam" id="PF02687">
    <property type="entry name" value="FtsX"/>
    <property type="match status" value="2"/>
</dbReference>
<dbReference type="InterPro" id="IPR047699">
    <property type="entry name" value="Permease_put_prefix"/>
</dbReference>
<gene>
    <name evidence="9" type="ORF">KK083_30705</name>
</gene>
<dbReference type="AlphaFoldDB" id="A0AAP2GRL3"/>
<dbReference type="Pfam" id="PF12704">
    <property type="entry name" value="MacB_PCD"/>
    <property type="match status" value="1"/>
</dbReference>
<evidence type="ECO:0000313" key="10">
    <source>
        <dbReference type="Proteomes" id="UP001319200"/>
    </source>
</evidence>
<proteinExistence type="predicted"/>
<keyword evidence="3 6" id="KW-0812">Transmembrane</keyword>
<evidence type="ECO:0000259" key="7">
    <source>
        <dbReference type="Pfam" id="PF02687"/>
    </source>
</evidence>
<keyword evidence="5 6" id="KW-0472">Membrane</keyword>
<feature type="transmembrane region" description="Helical" evidence="6">
    <location>
        <begin position="846"/>
        <end position="868"/>
    </location>
</feature>
<dbReference type="GO" id="GO:0005886">
    <property type="term" value="C:plasma membrane"/>
    <property type="evidence" value="ECO:0007669"/>
    <property type="project" value="UniProtKB-SubCell"/>
</dbReference>
<feature type="domain" description="ABC3 transporter permease C-terminal" evidence="7">
    <location>
        <begin position="378"/>
        <end position="494"/>
    </location>
</feature>
<comment type="caution">
    <text evidence="9">The sequence shown here is derived from an EMBL/GenBank/DDBJ whole genome shotgun (WGS) entry which is preliminary data.</text>
</comment>
<dbReference type="InterPro" id="IPR003838">
    <property type="entry name" value="ABC3_permease_C"/>
</dbReference>
<evidence type="ECO:0000256" key="1">
    <source>
        <dbReference type="ARBA" id="ARBA00004651"/>
    </source>
</evidence>
<dbReference type="NCBIfam" id="NF038404">
    <property type="entry name" value="perm_prefix_2"/>
    <property type="match status" value="1"/>
</dbReference>
<dbReference type="Proteomes" id="UP001319200">
    <property type="component" value="Unassembled WGS sequence"/>
</dbReference>
<feature type="domain" description="ABC3 transporter permease C-terminal" evidence="7">
    <location>
        <begin position="767"/>
        <end position="865"/>
    </location>
</feature>
<sequence length="887" mass="99910">MQSREKKKTPTMANWLASRFIDAHLLEEFFGDLKEIYEYRISTKGKVYATLMYWVDVLHLVIGFASFNLFKRRTNPAIMHKHYLLIAIRNLARTKIYSIINILSLAVSMGVCLVICQYIYFELSYDCFHTNYKNTYRVIIEEVNTDLKETSPLIGYSFGVSAKEDIPEIKHFMRQQRFNRGAIVTNPANQLIFHEEINDLLFVDHSFFQMFNFPLKKGNQKSLFDDKYNVVITEKTAKKYFGVDEPIGKTLRINGPPSPGDYTVTAVLEDLPLNSHLQFDFLIPIENYIEFGWGGAVKKQGGWNGFSVATYLTLDESADPDLVRQKLNRLIAQHNDNGIVKNVILQPIADIYMKSNIYADAGFISSTGNMQNIRVFSIISLFVLFIAWANYVNLSTARSMLRAKEVGVRKSIGAFRKQLISQFIFESLLVNVISALVAIGFAFLLLPFLSDIIGKEIQLSLIQNPMFWVWFLAIVLFGSLFSGLYPAFVLSSLKPISMLKGSKAVQVGSVNLRKSLIVFQFLASLLLISGSYLVYKQTSFMKGQELTIELEKILVLRSQQVAIDTNIIQSKFKLFCNEMLGLHVVSAVTSSTVVPGQFGVNSYRRLGQPESATPYTRSIFAGIGFSETYGLKFLAGGPFTEGMKEEAVVIINESAVHTFGFASPEDAIQQNLVLGGRQRTVVGVVENFNWHSLKEPHIPYVISLTNVRQNPYISLKMSVSDLAGSLAQVESKFRALYPDQPFEYFFADDAFNRQYQSEVQFGKIFFSFAALAIFIACTGLFALVSFSTTLRVKEIGIRKVLGADARHLVLLLSKEYVALISLAILAAIPMIWYWGSLWLSNYATRIHIGLDLFVIPALILIIIAALTVSQKTFTTAQANPVDSLRKE</sequence>
<feature type="transmembrane region" description="Helical" evidence="6">
    <location>
        <begin position="516"/>
        <end position="535"/>
    </location>
</feature>
<feature type="transmembrane region" description="Helical" evidence="6">
    <location>
        <begin position="375"/>
        <end position="394"/>
    </location>
</feature>
<feature type="transmembrane region" description="Helical" evidence="6">
    <location>
        <begin position="99"/>
        <end position="121"/>
    </location>
</feature>
<evidence type="ECO:0000256" key="4">
    <source>
        <dbReference type="ARBA" id="ARBA00022989"/>
    </source>
</evidence>
<feature type="domain" description="MacB-like periplasmic core" evidence="8">
    <location>
        <begin position="98"/>
        <end position="329"/>
    </location>
</feature>
<evidence type="ECO:0000256" key="2">
    <source>
        <dbReference type="ARBA" id="ARBA00022475"/>
    </source>
</evidence>
<dbReference type="GO" id="GO:0022857">
    <property type="term" value="F:transmembrane transporter activity"/>
    <property type="evidence" value="ECO:0007669"/>
    <property type="project" value="TreeGrafter"/>
</dbReference>
<dbReference type="InterPro" id="IPR050250">
    <property type="entry name" value="Macrolide_Exporter_MacB"/>
</dbReference>
<dbReference type="PANTHER" id="PTHR30572:SF18">
    <property type="entry name" value="ABC-TYPE MACROLIDE FAMILY EXPORT SYSTEM PERMEASE COMPONENT 2"/>
    <property type="match status" value="1"/>
</dbReference>
<evidence type="ECO:0000313" key="9">
    <source>
        <dbReference type="EMBL" id="MBT1701303.1"/>
    </source>
</evidence>
<dbReference type="EMBL" id="JAHESF010000064">
    <property type="protein sequence ID" value="MBT1701303.1"/>
    <property type="molecule type" value="Genomic_DNA"/>
</dbReference>
<name>A0AAP2GRL3_9BACT</name>
<comment type="subcellular location">
    <subcellularLocation>
        <location evidence="1">Cell membrane</location>
        <topology evidence="1">Multi-pass membrane protein</topology>
    </subcellularLocation>
</comment>
<keyword evidence="10" id="KW-1185">Reference proteome</keyword>
<dbReference type="InterPro" id="IPR025857">
    <property type="entry name" value="MacB_PCD"/>
</dbReference>